<proteinExistence type="predicted"/>
<organism evidence="2">
    <name type="scientific">Cladocopium goreaui</name>
    <dbReference type="NCBI Taxonomy" id="2562237"/>
    <lineage>
        <taxon>Eukaryota</taxon>
        <taxon>Sar</taxon>
        <taxon>Alveolata</taxon>
        <taxon>Dinophyceae</taxon>
        <taxon>Suessiales</taxon>
        <taxon>Symbiodiniaceae</taxon>
        <taxon>Cladocopium</taxon>
    </lineage>
</organism>
<evidence type="ECO:0000313" key="4">
    <source>
        <dbReference type="Proteomes" id="UP001152797"/>
    </source>
</evidence>
<dbReference type="Proteomes" id="UP001152797">
    <property type="component" value="Unassembled WGS sequence"/>
</dbReference>
<keyword evidence="4" id="KW-1185">Reference proteome</keyword>
<protein>
    <recommendedName>
        <fullName evidence="1">Reverse transcriptase domain-containing protein</fullName>
    </recommendedName>
</protein>
<dbReference type="AlphaFoldDB" id="A0A9P1DSY9"/>
<dbReference type="PROSITE" id="PS50878">
    <property type="entry name" value="RT_POL"/>
    <property type="match status" value="1"/>
</dbReference>
<gene>
    <name evidence="2" type="ORF">C1SCF055_LOCUS40567</name>
</gene>
<dbReference type="PANTHER" id="PTHR19446">
    <property type="entry name" value="REVERSE TRANSCRIPTASES"/>
    <property type="match status" value="1"/>
</dbReference>
<comment type="caution">
    <text evidence="2">The sequence shown here is derived from an EMBL/GenBank/DDBJ whole genome shotgun (WGS) entry which is preliminary data.</text>
</comment>
<dbReference type="Pfam" id="PF00078">
    <property type="entry name" value="RVT_1"/>
    <property type="match status" value="1"/>
</dbReference>
<sequence length="913" mass="98494">ATYPAPGILSPTQRWRRALPPRWPPLGIPIAAPPQLRRPIPDHLTRPLPATPLRLTPAEIGDALRTAKRGAAPGLSGSTMDHYKVLLEDEEAIAHLTAMVNKLANADVPAPVLEALARARLTALTKPGGGIRGIATGEAFRRLTSRVLARHFATQFDLATRPFQFALQTRAGTDALATILRYCTDANPAATVVCLDGRSAYDTVSRAAVLAKVHECTPALLPYVKAFYGAQSSYSWFDNQGTVHDIVQGEGLEQGDSLAPALFALAQHEALVHASRTLPAGDRLYAYLDDICVLTTRDHARHAYDVVSRAIEGHAGIASNVGKTRVYHQDPGPPPPGIDQLGPDVWVGNQPPAQRGFVALGVPIGHPAFIACHLQARLAAEAELLEELPRLPDLQAAWLLLLFCAAPRAQHILRTVPPSQCFEYSTGHDAAIWDTLLALLGEQRPCPHLAEARRLARAGHPAPPRPRVPDIVAACGRELLQEGDPHAPCIRELVAAAARLDAAGWATRPAWAQLLAAHPVPSPPLQESEPSLWRHGWQHPAALAVTTSFREQEVFPPMTPATRALVRSQSGPAAGAWLTAIPTEPATTLAPHLMAIALRRRLRLPLPLTTARCGQVPNTHGCGRLVDPLGDHLAACPRTGALARRGHLMEQAWIKICREAVGPEGRVVPQQWLNRTTAPGVPPEDRRRLDLVVHGATALGVALCCDVTVVSPLTSTGRPLPRAATHDGTALQLARARKHRRYPELLRAGGHRFLVLGAELGGRWDQECHDLVRTLLAVRAQREPAAIRAAAISGWRRRWWAVLACALQRATASTLLGGVWLAPAQTTGTAPTLAAVLDWADPPALRSRPEALSKILESNFRLGPETGKPKGLPLYGFGLYFAECITKADEYAHPVQEGDPLPIEPGYGRSMRS</sequence>
<reference evidence="2" key="1">
    <citation type="submission" date="2022-10" db="EMBL/GenBank/DDBJ databases">
        <authorList>
            <person name="Chen Y."/>
            <person name="Dougan E. K."/>
            <person name="Chan C."/>
            <person name="Rhodes N."/>
            <person name="Thang M."/>
        </authorList>
    </citation>
    <scope>NUCLEOTIDE SEQUENCE</scope>
</reference>
<reference evidence="3" key="2">
    <citation type="submission" date="2024-04" db="EMBL/GenBank/DDBJ databases">
        <authorList>
            <person name="Chen Y."/>
            <person name="Shah S."/>
            <person name="Dougan E. K."/>
            <person name="Thang M."/>
            <person name="Chan C."/>
        </authorList>
    </citation>
    <scope>NUCLEOTIDE SEQUENCE [LARGE SCALE GENOMIC DNA]</scope>
</reference>
<name>A0A9P1DSY9_9DINO</name>
<dbReference type="InterPro" id="IPR000477">
    <property type="entry name" value="RT_dom"/>
</dbReference>
<evidence type="ECO:0000259" key="1">
    <source>
        <dbReference type="PROSITE" id="PS50878"/>
    </source>
</evidence>
<dbReference type="EMBL" id="CAMXCT020006548">
    <property type="protein sequence ID" value="CAL1169130.1"/>
    <property type="molecule type" value="Genomic_DNA"/>
</dbReference>
<accession>A0A9P1DSY9</accession>
<evidence type="ECO:0000313" key="2">
    <source>
        <dbReference type="EMBL" id="CAI4015755.1"/>
    </source>
</evidence>
<dbReference type="EMBL" id="CAMXCT030006548">
    <property type="protein sequence ID" value="CAL4803067.1"/>
    <property type="molecule type" value="Genomic_DNA"/>
</dbReference>
<feature type="domain" description="Reverse transcriptase" evidence="1">
    <location>
        <begin position="105"/>
        <end position="364"/>
    </location>
</feature>
<feature type="non-terminal residue" evidence="2">
    <location>
        <position position="913"/>
    </location>
</feature>
<dbReference type="EMBL" id="CAMXCT010006548">
    <property type="protein sequence ID" value="CAI4015755.1"/>
    <property type="molecule type" value="Genomic_DNA"/>
</dbReference>
<evidence type="ECO:0000313" key="3">
    <source>
        <dbReference type="EMBL" id="CAL1169130.1"/>
    </source>
</evidence>
<dbReference type="OrthoDB" id="444472at2759"/>